<feature type="region of interest" description="Disordered" evidence="14">
    <location>
        <begin position="233"/>
        <end position="253"/>
    </location>
</feature>
<dbReference type="PANTHER" id="PTHR24390:SF256">
    <property type="entry name" value="ZINC FINGER PROTEIN 711"/>
    <property type="match status" value="1"/>
</dbReference>
<keyword evidence="7" id="KW-0805">Transcription regulation</keyword>
<dbReference type="Proteomes" id="UP001458880">
    <property type="component" value="Unassembled WGS sequence"/>
</dbReference>
<dbReference type="FunFam" id="3.30.160.60:FF:000065">
    <property type="entry name" value="B-cell CLL/lymphoma 6, member B"/>
    <property type="match status" value="2"/>
</dbReference>
<evidence type="ECO:0000256" key="7">
    <source>
        <dbReference type="ARBA" id="ARBA00023015"/>
    </source>
</evidence>
<evidence type="ECO:0000256" key="8">
    <source>
        <dbReference type="ARBA" id="ARBA00023125"/>
    </source>
</evidence>
<evidence type="ECO:0000256" key="1">
    <source>
        <dbReference type="ARBA" id="ARBA00004123"/>
    </source>
</evidence>
<proteinExistence type="inferred from homology"/>
<dbReference type="SUPFAM" id="SSF57716">
    <property type="entry name" value="Glucocorticoid receptor-like (DNA-binding domain)"/>
    <property type="match status" value="1"/>
</dbReference>
<dbReference type="SMART" id="SM00355">
    <property type="entry name" value="ZnF_C2H2"/>
    <property type="match status" value="13"/>
</dbReference>
<feature type="domain" description="C2H2-type" evidence="15">
    <location>
        <begin position="522"/>
        <end position="549"/>
    </location>
</feature>
<dbReference type="FunFam" id="3.30.160.60:FF:001156">
    <property type="entry name" value="Zinc finger protein 407"/>
    <property type="match status" value="1"/>
</dbReference>
<keyword evidence="5 11" id="KW-0863">Zinc-finger</keyword>
<evidence type="ECO:0000256" key="5">
    <source>
        <dbReference type="ARBA" id="ARBA00022771"/>
    </source>
</evidence>
<feature type="binding site" evidence="12">
    <location>
        <position position="16"/>
    </location>
    <ligand>
        <name>Zn(2+)</name>
        <dbReference type="ChEBI" id="CHEBI:29105"/>
    </ligand>
</feature>
<dbReference type="SUPFAM" id="SSF57667">
    <property type="entry name" value="beta-beta-alpha zinc fingers"/>
    <property type="match status" value="6"/>
</dbReference>
<feature type="domain" description="C2H2-type" evidence="15">
    <location>
        <begin position="634"/>
        <end position="661"/>
    </location>
</feature>
<comment type="caution">
    <text evidence="17">The sequence shown here is derived from an EMBL/GenBank/DDBJ whole genome shotgun (WGS) entry which is preliminary data.</text>
</comment>
<feature type="domain" description="C2H2-type" evidence="15">
    <location>
        <begin position="437"/>
        <end position="464"/>
    </location>
</feature>
<dbReference type="GO" id="GO:0005634">
    <property type="term" value="C:nucleus"/>
    <property type="evidence" value="ECO:0007669"/>
    <property type="project" value="UniProtKB-SubCell"/>
</dbReference>
<dbReference type="GO" id="GO:0003700">
    <property type="term" value="F:DNA-binding transcription factor activity"/>
    <property type="evidence" value="ECO:0007669"/>
    <property type="project" value="TreeGrafter"/>
</dbReference>
<name>A0AAW1IX92_POPJA</name>
<evidence type="ECO:0000256" key="9">
    <source>
        <dbReference type="ARBA" id="ARBA00023163"/>
    </source>
</evidence>
<dbReference type="GO" id="GO:0008270">
    <property type="term" value="F:zinc ion binding"/>
    <property type="evidence" value="ECO:0007669"/>
    <property type="project" value="UniProtKB-UniRule"/>
</dbReference>
<feature type="domain" description="C2H2-type" evidence="15">
    <location>
        <begin position="578"/>
        <end position="605"/>
    </location>
</feature>
<dbReference type="Pfam" id="PF00096">
    <property type="entry name" value="zf-C2H2"/>
    <property type="match status" value="6"/>
</dbReference>
<feature type="domain" description="ZAD" evidence="16">
    <location>
        <begin position="11"/>
        <end position="86"/>
    </location>
</feature>
<evidence type="ECO:0000259" key="16">
    <source>
        <dbReference type="PROSITE" id="PS51915"/>
    </source>
</evidence>
<dbReference type="GO" id="GO:0000978">
    <property type="term" value="F:RNA polymerase II cis-regulatory region sequence-specific DNA binding"/>
    <property type="evidence" value="ECO:0007669"/>
    <property type="project" value="TreeGrafter"/>
</dbReference>
<feature type="compositionally biased region" description="Acidic residues" evidence="14">
    <location>
        <begin position="187"/>
        <end position="196"/>
    </location>
</feature>
<dbReference type="InterPro" id="IPR012934">
    <property type="entry name" value="Znf_AD"/>
</dbReference>
<feature type="domain" description="C2H2-type" evidence="15">
    <location>
        <begin position="465"/>
        <end position="493"/>
    </location>
</feature>
<feature type="domain" description="C2H2-type" evidence="15">
    <location>
        <begin position="294"/>
        <end position="321"/>
    </location>
</feature>
<sequence>MEDGTLLCDTFLCRLCGEENKNGTNLYQLQETKQDLSQLVNKYLPLKVENDGKYPRSICPGCNIQLEATKFFFDLIIIGQTKLRELLGKQQETLKRQEKQRQQLEDVLKNVNPSSSVETYTIQSDETGEKFIIQILSDGPLFPPDHELALKVEGLEKPKRKRGRPPKQSNGNVEDVKEAPQEKESCEADVEDDEFETDGRRKRRIKVPTRYQEVLQGKELDRIFKEEGVIDDDSMSETEAKTPPTENKPENEVIGHMQGKDGEDLGELVVVNKNTTKVKVKSKSGINTKRKRKFECDICGRVFLHVGRLEVHKSFHKNLKYQCNSENCSVESENKQNLEVHQKEMGHSGMTLIESLDYGQIQLTQYNDQLPENEQENTEKTIVELEPDEDKTDEGLTDNNEPKVTFKIVCQVCQKTFSCRQNYEVHVKAVHENQKPYKCEKCDKTFSYVNSLKCHMLQHVSEKTYPCENCDKVFNHPSSLVYHREAEHNNGRKFVCNKCNKTFKHKQLLLRHQLVHSNERPHSCKFCDATFKTRANLLNHMPMHTGEKKFYCNTCGQTFAHKTSLTLHIRWHNGQKPYECDVCMKTFSQKGNLAEHKRIHTGEKPYCCDHCGRKFTTSSQYKLHVKRHTGEKPWQCEYCAKQFLHKDTWKCHTRRHRNERPYQCQQCMRGFTEQWALKKHERLHTGEKPYTCHLCHKSFADSSNLTKHKKIHMKTAQNERVIKVITSEEDNKILYLTYEDGNSNGEEPQTFVHIMDNLETPTVPLPNEQSDSVNSPDLPSEALSDCKEEISIPPSLQLQQVIDNDGNPLSITTADNQNIKVVMSVEGGQQSIQGLLPDGTLVPINLVIQEGKGITGEILTSQLKDIKSEDDAVENSDESKEESESSVEQLLENNIHLLTEDGQKLDNNIQFLTEDGQNVCFVTTYNLEDTINPQYLTMS</sequence>
<keyword evidence="9" id="KW-0804">Transcription</keyword>
<dbReference type="Gene3D" id="3.30.160.60">
    <property type="entry name" value="Classic Zinc Finger"/>
    <property type="match status" value="11"/>
</dbReference>
<feature type="compositionally biased region" description="Basic and acidic residues" evidence="14">
    <location>
        <begin position="174"/>
        <end position="186"/>
    </location>
</feature>
<keyword evidence="18" id="KW-1185">Reference proteome</keyword>
<feature type="domain" description="C2H2-type" evidence="15">
    <location>
        <begin position="550"/>
        <end position="577"/>
    </location>
</feature>
<evidence type="ECO:0000256" key="12">
    <source>
        <dbReference type="PROSITE-ProRule" id="PRU01263"/>
    </source>
</evidence>
<evidence type="ECO:0000256" key="10">
    <source>
        <dbReference type="ARBA" id="ARBA00023242"/>
    </source>
</evidence>
<feature type="binding site" evidence="12">
    <location>
        <position position="59"/>
    </location>
    <ligand>
        <name>Zn(2+)</name>
        <dbReference type="ChEBI" id="CHEBI:29105"/>
    </ligand>
</feature>
<evidence type="ECO:0000256" key="3">
    <source>
        <dbReference type="ARBA" id="ARBA00022723"/>
    </source>
</evidence>
<dbReference type="AlphaFoldDB" id="A0AAW1IX92"/>
<dbReference type="PROSITE" id="PS00028">
    <property type="entry name" value="ZINC_FINGER_C2H2_1"/>
    <property type="match status" value="12"/>
</dbReference>
<feature type="binding site" evidence="12">
    <location>
        <position position="62"/>
    </location>
    <ligand>
        <name>Zn(2+)</name>
        <dbReference type="ChEBI" id="CHEBI:29105"/>
    </ligand>
</feature>
<feature type="domain" description="C2H2-type" evidence="15">
    <location>
        <begin position="606"/>
        <end position="633"/>
    </location>
</feature>
<protein>
    <submittedName>
        <fullName evidence="17">Zinc finger, C2H2 type</fullName>
    </submittedName>
</protein>
<evidence type="ECO:0000256" key="11">
    <source>
        <dbReference type="PROSITE-ProRule" id="PRU00042"/>
    </source>
</evidence>
<evidence type="ECO:0000259" key="15">
    <source>
        <dbReference type="PROSITE" id="PS50157"/>
    </source>
</evidence>
<keyword evidence="3 12" id="KW-0479">Metal-binding</keyword>
<dbReference type="PROSITE" id="PS50157">
    <property type="entry name" value="ZINC_FINGER_C2H2_2"/>
    <property type="match status" value="12"/>
</dbReference>
<dbReference type="SMART" id="SM00868">
    <property type="entry name" value="zf-AD"/>
    <property type="match status" value="1"/>
</dbReference>
<comment type="similarity">
    <text evidence="2">Belongs to the krueppel C2H2-type zinc-finger protein family.</text>
</comment>
<comment type="subcellular location">
    <subcellularLocation>
        <location evidence="1">Nucleus</location>
    </subcellularLocation>
</comment>
<dbReference type="EMBL" id="JASPKY010000507">
    <property type="protein sequence ID" value="KAK9694635.1"/>
    <property type="molecule type" value="Genomic_DNA"/>
</dbReference>
<feature type="domain" description="C2H2-type" evidence="15">
    <location>
        <begin position="662"/>
        <end position="689"/>
    </location>
</feature>
<feature type="region of interest" description="Disordered" evidence="14">
    <location>
        <begin position="154"/>
        <end position="199"/>
    </location>
</feature>
<feature type="domain" description="C2H2-type" evidence="15">
    <location>
        <begin position="494"/>
        <end position="521"/>
    </location>
</feature>
<dbReference type="Gene3D" id="3.40.1800.20">
    <property type="match status" value="1"/>
</dbReference>
<keyword evidence="8" id="KW-0238">DNA-binding</keyword>
<feature type="binding site" evidence="12">
    <location>
        <position position="13"/>
    </location>
    <ligand>
        <name>Zn(2+)</name>
        <dbReference type="ChEBI" id="CHEBI:29105"/>
    </ligand>
</feature>
<accession>A0AAW1IX92</accession>
<dbReference type="FunFam" id="3.30.160.60:FF:001498">
    <property type="entry name" value="Zinc finger protein 404"/>
    <property type="match status" value="1"/>
</dbReference>
<evidence type="ECO:0000256" key="2">
    <source>
        <dbReference type="ARBA" id="ARBA00006991"/>
    </source>
</evidence>
<dbReference type="InterPro" id="IPR036236">
    <property type="entry name" value="Znf_C2H2_sf"/>
</dbReference>
<evidence type="ECO:0000256" key="6">
    <source>
        <dbReference type="ARBA" id="ARBA00022833"/>
    </source>
</evidence>
<feature type="domain" description="C2H2-type" evidence="15">
    <location>
        <begin position="408"/>
        <end position="436"/>
    </location>
</feature>
<keyword evidence="6 12" id="KW-0862">Zinc</keyword>
<feature type="coiled-coil region" evidence="13">
    <location>
        <begin position="80"/>
        <end position="107"/>
    </location>
</feature>
<keyword evidence="10" id="KW-0539">Nucleus</keyword>
<dbReference type="Pfam" id="PF07776">
    <property type="entry name" value="zf-AD"/>
    <property type="match status" value="1"/>
</dbReference>
<dbReference type="PROSITE" id="PS51915">
    <property type="entry name" value="ZAD"/>
    <property type="match status" value="1"/>
</dbReference>
<dbReference type="FunFam" id="3.30.160.60:FF:002169">
    <property type="entry name" value="Zgc:174573"/>
    <property type="match status" value="1"/>
</dbReference>
<dbReference type="FunFam" id="3.30.160.60:FF:000557">
    <property type="entry name" value="zinc finger and SCAN domain-containing protein 29"/>
    <property type="match status" value="1"/>
</dbReference>
<gene>
    <name evidence="17" type="ORF">QE152_g33399</name>
</gene>
<evidence type="ECO:0000256" key="4">
    <source>
        <dbReference type="ARBA" id="ARBA00022737"/>
    </source>
</evidence>
<dbReference type="GO" id="GO:0006357">
    <property type="term" value="P:regulation of transcription by RNA polymerase II"/>
    <property type="evidence" value="ECO:0007669"/>
    <property type="project" value="TreeGrafter"/>
</dbReference>
<evidence type="ECO:0000256" key="14">
    <source>
        <dbReference type="SAM" id="MobiDB-lite"/>
    </source>
</evidence>
<evidence type="ECO:0000313" key="17">
    <source>
        <dbReference type="EMBL" id="KAK9694635.1"/>
    </source>
</evidence>
<evidence type="ECO:0000256" key="13">
    <source>
        <dbReference type="SAM" id="Coils"/>
    </source>
</evidence>
<organism evidence="17 18">
    <name type="scientific">Popillia japonica</name>
    <name type="common">Japanese beetle</name>
    <dbReference type="NCBI Taxonomy" id="7064"/>
    <lineage>
        <taxon>Eukaryota</taxon>
        <taxon>Metazoa</taxon>
        <taxon>Ecdysozoa</taxon>
        <taxon>Arthropoda</taxon>
        <taxon>Hexapoda</taxon>
        <taxon>Insecta</taxon>
        <taxon>Pterygota</taxon>
        <taxon>Neoptera</taxon>
        <taxon>Endopterygota</taxon>
        <taxon>Coleoptera</taxon>
        <taxon>Polyphaga</taxon>
        <taxon>Scarabaeiformia</taxon>
        <taxon>Scarabaeidae</taxon>
        <taxon>Rutelinae</taxon>
        <taxon>Popillia</taxon>
    </lineage>
</organism>
<dbReference type="InterPro" id="IPR013087">
    <property type="entry name" value="Znf_C2H2_type"/>
</dbReference>
<keyword evidence="13" id="KW-0175">Coiled coil</keyword>
<dbReference type="PANTHER" id="PTHR24390">
    <property type="entry name" value="ZINC FINGER PROTEIN"/>
    <property type="match status" value="1"/>
</dbReference>
<keyword evidence="4" id="KW-0677">Repeat</keyword>
<evidence type="ECO:0000313" key="18">
    <source>
        <dbReference type="Proteomes" id="UP001458880"/>
    </source>
</evidence>
<feature type="domain" description="C2H2-type" evidence="15">
    <location>
        <begin position="690"/>
        <end position="717"/>
    </location>
</feature>
<reference evidence="17 18" key="1">
    <citation type="journal article" date="2024" name="BMC Genomics">
        <title>De novo assembly and annotation of Popillia japonica's genome with initial clues to its potential as an invasive pest.</title>
        <authorList>
            <person name="Cucini C."/>
            <person name="Boschi S."/>
            <person name="Funari R."/>
            <person name="Cardaioli E."/>
            <person name="Iannotti N."/>
            <person name="Marturano G."/>
            <person name="Paoli F."/>
            <person name="Bruttini M."/>
            <person name="Carapelli A."/>
            <person name="Frati F."/>
            <person name="Nardi F."/>
        </authorList>
    </citation>
    <scope>NUCLEOTIDE SEQUENCE [LARGE SCALE GENOMIC DNA]</scope>
    <source>
        <strain evidence="17">DMR45628</strain>
    </source>
</reference>